<dbReference type="PANTHER" id="PTHR21174">
    <property type="match status" value="1"/>
</dbReference>
<keyword evidence="2" id="KW-1185">Reference proteome</keyword>
<organism evidence="1 2">
    <name type="scientific">Almyronema epifaneia S1</name>
    <dbReference type="NCBI Taxonomy" id="2991925"/>
    <lineage>
        <taxon>Bacteria</taxon>
        <taxon>Bacillati</taxon>
        <taxon>Cyanobacteriota</taxon>
        <taxon>Cyanophyceae</taxon>
        <taxon>Nodosilineales</taxon>
        <taxon>Nodosilineaceae</taxon>
        <taxon>Almyronema</taxon>
        <taxon>Almyronema epifaneia</taxon>
    </lineage>
</organism>
<dbReference type="InterPro" id="IPR009218">
    <property type="entry name" value="HD_phosphohydro"/>
</dbReference>
<name>A0ABW6IFH9_9CYAN</name>
<dbReference type="PANTHER" id="PTHR21174:SF0">
    <property type="entry name" value="HD PHOSPHOHYDROLASE FAMILY PROTEIN-RELATED"/>
    <property type="match status" value="1"/>
</dbReference>
<evidence type="ECO:0000313" key="1">
    <source>
        <dbReference type="EMBL" id="MFE4106939.1"/>
    </source>
</evidence>
<dbReference type="Proteomes" id="UP001600165">
    <property type="component" value="Unassembled WGS sequence"/>
</dbReference>
<dbReference type="SUPFAM" id="SSF109604">
    <property type="entry name" value="HD-domain/PDEase-like"/>
    <property type="match status" value="1"/>
</dbReference>
<comment type="caution">
    <text evidence="1">The sequence shown here is derived from an EMBL/GenBank/DDBJ whole genome shotgun (WGS) entry which is preliminary data.</text>
</comment>
<dbReference type="EMBL" id="JBHZOL010000075">
    <property type="protein sequence ID" value="MFE4106939.1"/>
    <property type="molecule type" value="Genomic_DNA"/>
</dbReference>
<dbReference type="RefSeq" id="WP_377965176.1">
    <property type="nucleotide sequence ID" value="NZ_JBHZOL010000075.1"/>
</dbReference>
<evidence type="ECO:0000313" key="2">
    <source>
        <dbReference type="Proteomes" id="UP001600165"/>
    </source>
</evidence>
<dbReference type="PIRSF" id="PIRSF035170">
    <property type="entry name" value="HD_phosphohydro"/>
    <property type="match status" value="1"/>
</dbReference>
<gene>
    <name evidence="1" type="ORF">ACFVKH_11660</name>
</gene>
<keyword evidence="1" id="KW-0675">Receptor</keyword>
<proteinExistence type="predicted"/>
<sequence>MSTRIDLHQSWQRMWQGLGACGDGWRTYQSLLASYSEPQRQYHCLTHLIECLEWFEQVQSLAQQPAAIESALWFHDAIYLAERSDNEAQSALWAKKALLAAGVVPPAAQQVASLVLATRHTTPPTSADQQLMVDIDLAILGASEARFAAYEQQIRAEYRFVPAAVFSAKRRAILKTFLARPRLYHTEYFYTILEAAARSNLLRAIAALES</sequence>
<accession>A0ABW6IFH9</accession>
<reference evidence="1 2" key="1">
    <citation type="submission" date="2024-10" db="EMBL/GenBank/DDBJ databases">
        <authorList>
            <person name="Ratan Roy A."/>
            <person name="Morales Sandoval P.H."/>
            <person name="De Los Santos Villalobos S."/>
            <person name="Chakraborty S."/>
            <person name="Mukherjee J."/>
        </authorList>
    </citation>
    <scope>NUCLEOTIDE SEQUENCE [LARGE SCALE GENOMIC DNA]</scope>
    <source>
        <strain evidence="1 2">S1</strain>
    </source>
</reference>
<protein>
    <submittedName>
        <fullName evidence="1">N-methyl-D-aspartate receptor NMDAR2C subunit</fullName>
    </submittedName>
</protein>